<sequence length="450" mass="50194">MLMDFSTIAKRTRSRDPEYYRWLHEKLRNERDRNSANGDGQASSSEARSGNSAGQSLGGGRSSTDPSRGGGGRSTGPSTSHNVLDYEDEEEEQRMLKKQRPIISNKMTQKKKGRQRKEAERTIRELERATQEAERKKEEEEEAHKKILEWRPMREAISMKADASDPKGKAKMNFEGSCNTKDKIMVHIDDEETEPDASSEDYDIDIIALSKQQKAKAKVKVEAKEERILITDLKQEVEETVAAQRSSKKNIITEPAHQALDDDSDDNIAFSENQNASADVEVEEQETFVGLEDVVEVELKSSNSNIVGESAHQAYGHDSEDGFALPIKQNSSVDIEVQVRRSSVDLEEVHIVAEKPSTTKRVGVKEERIYIIDLEQEVEETVAAEKSIVIEPTHQALGDDSDDGIAFSENQNASAVDEQRTFVSLENVVEVESITAKKSSSSDIVGESAH</sequence>
<evidence type="ECO:0000313" key="4">
    <source>
        <dbReference type="Proteomes" id="UP000316621"/>
    </source>
</evidence>
<protein>
    <submittedName>
        <fullName evidence="3">Uncharacterized protein</fullName>
    </submittedName>
</protein>
<reference evidence="3 4" key="1">
    <citation type="journal article" date="2018" name="Science">
        <title>The opium poppy genome and morphinan production.</title>
        <authorList>
            <person name="Guo L."/>
            <person name="Winzer T."/>
            <person name="Yang X."/>
            <person name="Li Y."/>
            <person name="Ning Z."/>
            <person name="He Z."/>
            <person name="Teodor R."/>
            <person name="Lu Y."/>
            <person name="Bowser T.A."/>
            <person name="Graham I.A."/>
            <person name="Ye K."/>
        </authorList>
    </citation>
    <scope>NUCLEOTIDE SEQUENCE [LARGE SCALE GENOMIC DNA]</scope>
    <source>
        <strain evidence="4">cv. HN1</strain>
        <tissue evidence="3">Leaves</tissue>
    </source>
</reference>
<organism evidence="3 4">
    <name type="scientific">Papaver somniferum</name>
    <name type="common">Opium poppy</name>
    <dbReference type="NCBI Taxonomy" id="3469"/>
    <lineage>
        <taxon>Eukaryota</taxon>
        <taxon>Viridiplantae</taxon>
        <taxon>Streptophyta</taxon>
        <taxon>Embryophyta</taxon>
        <taxon>Tracheophyta</taxon>
        <taxon>Spermatophyta</taxon>
        <taxon>Magnoliopsida</taxon>
        <taxon>Ranunculales</taxon>
        <taxon>Papaveraceae</taxon>
        <taxon>Papaveroideae</taxon>
        <taxon>Papaver</taxon>
    </lineage>
</organism>
<evidence type="ECO:0000256" key="2">
    <source>
        <dbReference type="SAM" id="MobiDB-lite"/>
    </source>
</evidence>
<feature type="region of interest" description="Disordered" evidence="2">
    <location>
        <begin position="1"/>
        <end position="20"/>
    </location>
</feature>
<name>A0A4Y7JG80_PAPSO</name>
<feature type="compositionally biased region" description="Basic and acidic residues" evidence="2">
    <location>
        <begin position="116"/>
        <end position="147"/>
    </location>
</feature>
<gene>
    <name evidence="3" type="ORF">C5167_006229</name>
</gene>
<evidence type="ECO:0000313" key="3">
    <source>
        <dbReference type="EMBL" id="RZC58931.1"/>
    </source>
</evidence>
<keyword evidence="4" id="KW-1185">Reference proteome</keyword>
<feature type="compositionally biased region" description="Polar residues" evidence="2">
    <location>
        <begin position="35"/>
        <end position="55"/>
    </location>
</feature>
<keyword evidence="1" id="KW-0175">Coiled coil</keyword>
<dbReference type="EMBL" id="CM010718">
    <property type="protein sequence ID" value="RZC58931.1"/>
    <property type="molecule type" value="Genomic_DNA"/>
</dbReference>
<proteinExistence type="predicted"/>
<dbReference type="Proteomes" id="UP000316621">
    <property type="component" value="Chromosome 4"/>
</dbReference>
<dbReference type="AlphaFoldDB" id="A0A4Y7JG80"/>
<dbReference type="Gramene" id="RZC58931">
    <property type="protein sequence ID" value="RZC58931"/>
    <property type="gene ID" value="C5167_006229"/>
</dbReference>
<feature type="coiled-coil region" evidence="1">
    <location>
        <begin position="207"/>
        <end position="236"/>
    </location>
</feature>
<evidence type="ECO:0000256" key="1">
    <source>
        <dbReference type="SAM" id="Coils"/>
    </source>
</evidence>
<feature type="region of interest" description="Disordered" evidence="2">
    <location>
        <begin position="26"/>
        <end position="147"/>
    </location>
</feature>
<accession>A0A4Y7JG80</accession>